<evidence type="ECO:0000313" key="2">
    <source>
        <dbReference type="Proteomes" id="UP000006028"/>
    </source>
</evidence>
<comment type="caution">
    <text evidence="1">The sequence shown here is derived from an EMBL/GenBank/DDBJ whole genome shotgun (WGS) entry which is preliminary data.</text>
</comment>
<dbReference type="BioCyc" id="FCF748224-HMP:GTSS-931-MONOMER"/>
<accession>E2ZMJ4</accession>
<dbReference type="HOGENOM" id="CLU_3270300_0_0_9"/>
<dbReference type="Proteomes" id="UP000006028">
    <property type="component" value="Unassembled WGS sequence"/>
</dbReference>
<evidence type="ECO:0000313" key="1">
    <source>
        <dbReference type="EMBL" id="EFQ05585.1"/>
    </source>
</evidence>
<sequence length="41" mass="4633">MQKSGFCKNFETGFSQSITFFTFFSKKYLNISGKCGILLPS</sequence>
<dbReference type="STRING" id="748224.HMPREF9436_02913"/>
<reference evidence="1 2" key="1">
    <citation type="submission" date="2010-08" db="EMBL/GenBank/DDBJ databases">
        <authorList>
            <person name="Weinstock G."/>
            <person name="Sodergren E."/>
            <person name="Clifton S."/>
            <person name="Fulton L."/>
            <person name="Fulton B."/>
            <person name="Courtney L."/>
            <person name="Fronick C."/>
            <person name="Harrison M."/>
            <person name="Strong C."/>
            <person name="Farmer C."/>
            <person name="Delahaunty K."/>
            <person name="Markovic C."/>
            <person name="Hall O."/>
            <person name="Minx P."/>
            <person name="Tomlinson C."/>
            <person name="Mitreva M."/>
            <person name="Hou S."/>
            <person name="Chen J."/>
            <person name="Wollam A."/>
            <person name="Pepin K.H."/>
            <person name="Johnson M."/>
            <person name="Bhonagiri V."/>
            <person name="Zhang X."/>
            <person name="Suruliraj S."/>
            <person name="Warren W."/>
            <person name="Chinwalla A."/>
            <person name="Mardis E.R."/>
            <person name="Wilson R.K."/>
        </authorList>
    </citation>
    <scope>NUCLEOTIDE SEQUENCE [LARGE SCALE GENOMIC DNA]</scope>
    <source>
        <strain evidence="1 2">KLE1255</strain>
    </source>
</reference>
<dbReference type="EMBL" id="AECU01000213">
    <property type="protein sequence ID" value="EFQ05585.1"/>
    <property type="molecule type" value="Genomic_DNA"/>
</dbReference>
<proteinExistence type="predicted"/>
<dbReference type="AlphaFoldDB" id="E2ZMJ4"/>
<protein>
    <submittedName>
        <fullName evidence="1">Uncharacterized protein</fullName>
    </submittedName>
</protein>
<name>E2ZMJ4_9FIRM</name>
<gene>
    <name evidence="1" type="ORF">HMPREF9436_02913</name>
</gene>
<organism evidence="1 2">
    <name type="scientific">Faecalibacterium cf. prausnitzii KLE1255</name>
    <dbReference type="NCBI Taxonomy" id="748224"/>
    <lineage>
        <taxon>Bacteria</taxon>
        <taxon>Bacillati</taxon>
        <taxon>Bacillota</taxon>
        <taxon>Clostridia</taxon>
        <taxon>Eubacteriales</taxon>
        <taxon>Oscillospiraceae</taxon>
        <taxon>Faecalibacterium</taxon>
    </lineage>
</organism>